<accession>A0AAN9ID54</accession>
<evidence type="ECO:0000313" key="2">
    <source>
        <dbReference type="Proteomes" id="UP001372338"/>
    </source>
</evidence>
<dbReference type="Proteomes" id="UP001372338">
    <property type="component" value="Unassembled WGS sequence"/>
</dbReference>
<gene>
    <name evidence="1" type="ORF">RIF29_16029</name>
</gene>
<keyword evidence="2" id="KW-1185">Reference proteome</keyword>
<comment type="caution">
    <text evidence="1">The sequence shown here is derived from an EMBL/GenBank/DDBJ whole genome shotgun (WGS) entry which is preliminary data.</text>
</comment>
<evidence type="ECO:0000313" key="1">
    <source>
        <dbReference type="EMBL" id="KAK7274927.1"/>
    </source>
</evidence>
<name>A0AAN9ID54_CROPI</name>
<protein>
    <submittedName>
        <fullName evidence="1">Uncharacterized protein</fullName>
    </submittedName>
</protein>
<dbReference type="AlphaFoldDB" id="A0AAN9ID54"/>
<sequence>MPTAGYDRTPMVKEFSYLPTVLSFVDELFVTDGLWIKLDGGDGGDGVVGRWRREAEQRSREKSGWVVATVGSMTTRGFEERLWMGVAIWFWG</sequence>
<organism evidence="1 2">
    <name type="scientific">Crotalaria pallida</name>
    <name type="common">Smooth rattlebox</name>
    <name type="synonym">Crotalaria striata</name>
    <dbReference type="NCBI Taxonomy" id="3830"/>
    <lineage>
        <taxon>Eukaryota</taxon>
        <taxon>Viridiplantae</taxon>
        <taxon>Streptophyta</taxon>
        <taxon>Embryophyta</taxon>
        <taxon>Tracheophyta</taxon>
        <taxon>Spermatophyta</taxon>
        <taxon>Magnoliopsida</taxon>
        <taxon>eudicotyledons</taxon>
        <taxon>Gunneridae</taxon>
        <taxon>Pentapetalae</taxon>
        <taxon>rosids</taxon>
        <taxon>fabids</taxon>
        <taxon>Fabales</taxon>
        <taxon>Fabaceae</taxon>
        <taxon>Papilionoideae</taxon>
        <taxon>50 kb inversion clade</taxon>
        <taxon>genistoids sensu lato</taxon>
        <taxon>core genistoids</taxon>
        <taxon>Crotalarieae</taxon>
        <taxon>Crotalaria</taxon>
    </lineage>
</organism>
<proteinExistence type="predicted"/>
<reference evidence="1 2" key="1">
    <citation type="submission" date="2024-01" db="EMBL/GenBank/DDBJ databases">
        <title>The genomes of 5 underutilized Papilionoideae crops provide insights into root nodulation and disease resistanc.</title>
        <authorList>
            <person name="Yuan L."/>
        </authorList>
    </citation>
    <scope>NUCLEOTIDE SEQUENCE [LARGE SCALE GENOMIC DNA]</scope>
    <source>
        <strain evidence="1">ZHUSHIDOU_FW_LH</strain>
        <tissue evidence="1">Leaf</tissue>
    </source>
</reference>
<dbReference type="EMBL" id="JAYWIO010000003">
    <property type="protein sequence ID" value="KAK7274927.1"/>
    <property type="molecule type" value="Genomic_DNA"/>
</dbReference>